<proteinExistence type="predicted"/>
<feature type="transmembrane region" description="Helical" evidence="1">
    <location>
        <begin position="21"/>
        <end position="54"/>
    </location>
</feature>
<keyword evidence="1" id="KW-0812">Transmembrane</keyword>
<reference evidence="2" key="1">
    <citation type="submission" date="2023-10" db="EMBL/GenBank/DDBJ databases">
        <title>Genome assembly of Pristionchus species.</title>
        <authorList>
            <person name="Yoshida K."/>
            <person name="Sommer R.J."/>
        </authorList>
    </citation>
    <scope>NUCLEOTIDE SEQUENCE</scope>
    <source>
        <strain evidence="2">RS5133</strain>
    </source>
</reference>
<comment type="caution">
    <text evidence="2">The sequence shown here is derived from an EMBL/GenBank/DDBJ whole genome shotgun (WGS) entry which is preliminary data.</text>
</comment>
<accession>A0AAV5VWY4</accession>
<feature type="transmembrane region" description="Helical" evidence="1">
    <location>
        <begin position="74"/>
        <end position="95"/>
    </location>
</feature>
<keyword evidence="1" id="KW-0472">Membrane</keyword>
<gene>
    <name evidence="2" type="ORF">PFISCL1PPCAC_14302</name>
</gene>
<name>A0AAV5VWY4_9BILA</name>
<protein>
    <recommendedName>
        <fullName evidence="4">G protein-coupled receptor</fullName>
    </recommendedName>
</protein>
<feature type="non-terminal residue" evidence="2">
    <location>
        <position position="158"/>
    </location>
</feature>
<evidence type="ECO:0008006" key="4">
    <source>
        <dbReference type="Google" id="ProtNLM"/>
    </source>
</evidence>
<keyword evidence="1" id="KW-1133">Transmembrane helix</keyword>
<evidence type="ECO:0000256" key="1">
    <source>
        <dbReference type="SAM" id="Phobius"/>
    </source>
</evidence>
<keyword evidence="3" id="KW-1185">Reference proteome</keyword>
<evidence type="ECO:0000313" key="3">
    <source>
        <dbReference type="Proteomes" id="UP001432322"/>
    </source>
</evidence>
<dbReference type="AlphaFoldDB" id="A0AAV5VWY4"/>
<dbReference type="EMBL" id="BTSY01000004">
    <property type="protein sequence ID" value="GMT23005.1"/>
    <property type="molecule type" value="Genomic_DNA"/>
</dbReference>
<evidence type="ECO:0000313" key="2">
    <source>
        <dbReference type="EMBL" id="GMT23005.1"/>
    </source>
</evidence>
<dbReference type="Proteomes" id="UP001432322">
    <property type="component" value="Unassembled WGS sequence"/>
</dbReference>
<sequence>MSVPSDIPPIVEKLQIICFYLVGVISFIANSITTIVFVFLSLSMFATFGMLIIVRHQLLLFDGSFFKLSSPLRYLSYFTLFCTFQIITVLAVLTIQPDRERQICLLDLYPQLKWQERRLNWNLFDGYHYPYLHKASTFCIYIFVSFWFAFVFLPFAHI</sequence>
<feature type="transmembrane region" description="Helical" evidence="1">
    <location>
        <begin position="138"/>
        <end position="156"/>
    </location>
</feature>
<organism evidence="2 3">
    <name type="scientific">Pristionchus fissidentatus</name>
    <dbReference type="NCBI Taxonomy" id="1538716"/>
    <lineage>
        <taxon>Eukaryota</taxon>
        <taxon>Metazoa</taxon>
        <taxon>Ecdysozoa</taxon>
        <taxon>Nematoda</taxon>
        <taxon>Chromadorea</taxon>
        <taxon>Rhabditida</taxon>
        <taxon>Rhabditina</taxon>
        <taxon>Diplogasteromorpha</taxon>
        <taxon>Diplogasteroidea</taxon>
        <taxon>Neodiplogasteridae</taxon>
        <taxon>Pristionchus</taxon>
    </lineage>
</organism>